<dbReference type="EMBL" id="QSKY01000043">
    <property type="protein sequence ID" value="RHE98964.1"/>
    <property type="molecule type" value="Genomic_DNA"/>
</dbReference>
<dbReference type="InterPro" id="IPR013022">
    <property type="entry name" value="Xyl_isomerase-like_TIM-brl"/>
</dbReference>
<evidence type="ECO:0000313" key="16">
    <source>
        <dbReference type="EMBL" id="RHE98964.1"/>
    </source>
</evidence>
<dbReference type="EMBL" id="JAJFBX010000022">
    <property type="protein sequence ID" value="MCC2747932.1"/>
    <property type="molecule type" value="Genomic_DNA"/>
</dbReference>
<evidence type="ECO:0000256" key="12">
    <source>
        <dbReference type="ARBA" id="ARBA00074544"/>
    </source>
</evidence>
<comment type="cofactor">
    <cofactor evidence="1">
        <name>Mn(2+)</name>
        <dbReference type="ChEBI" id="CHEBI:29035"/>
    </cofactor>
</comment>
<comment type="similarity">
    <text evidence="3">Belongs to the hyi family.</text>
</comment>
<dbReference type="GO" id="GO:0016857">
    <property type="term" value="F:racemase and epimerase activity, acting on carbohydrates and derivatives"/>
    <property type="evidence" value="ECO:0007669"/>
    <property type="project" value="UniProtKB-ARBA"/>
</dbReference>
<name>A0A414LW87_9FIRM</name>
<keyword evidence="7 16" id="KW-0413">Isomerase</keyword>
<reference evidence="15" key="2">
    <citation type="journal article" date="2020" name="Cell Host Microbe">
        <title>Functional and Genomic Variation between Human-Derived Isolates of Lachnospiraceae Reveals Inter- and Intra-Species Diversity.</title>
        <authorList>
            <person name="Sorbara M.T."/>
            <person name="Littmann E.R."/>
            <person name="Fontana E."/>
            <person name="Moody T.U."/>
            <person name="Kohout C.E."/>
            <person name="Gjonbalaj M."/>
            <person name="Eaton V."/>
            <person name="Seok R."/>
            <person name="Leiner I.M."/>
            <person name="Pamer E.G."/>
        </authorList>
    </citation>
    <scope>NUCLEOTIDE SEQUENCE</scope>
    <source>
        <strain evidence="15">MSK.16.45</strain>
    </source>
</reference>
<evidence type="ECO:0000256" key="9">
    <source>
        <dbReference type="ARBA" id="ARBA00052403"/>
    </source>
</evidence>
<dbReference type="InterPro" id="IPR050312">
    <property type="entry name" value="IolE/XylAMocC-like"/>
</dbReference>
<evidence type="ECO:0000256" key="10">
    <source>
        <dbReference type="ARBA" id="ARBA00059907"/>
    </source>
</evidence>
<reference evidence="14" key="4">
    <citation type="submission" date="2021-10" db="EMBL/GenBank/DDBJ databases">
        <title>Collection of gut derived symbiotic bacterial strains cultured from healthy donors.</title>
        <authorList>
            <person name="Lin H."/>
            <person name="Littmann E."/>
            <person name="Claire K."/>
            <person name="Pamer E."/>
        </authorList>
    </citation>
    <scope>NUCLEOTIDE SEQUENCE</scope>
    <source>
        <strain evidence="14">MSK.22.92</strain>
    </source>
</reference>
<reference evidence="15" key="3">
    <citation type="submission" date="2020-02" db="EMBL/GenBank/DDBJ databases">
        <authorList>
            <person name="Littmann E."/>
            <person name="Sorbara M."/>
        </authorList>
    </citation>
    <scope>NUCLEOTIDE SEQUENCE</scope>
    <source>
        <strain evidence="15">MSK.16.45</strain>
    </source>
</reference>
<dbReference type="AlphaFoldDB" id="A0A414LW87"/>
<dbReference type="PANTHER" id="PTHR12110">
    <property type="entry name" value="HYDROXYPYRUVATE ISOMERASE"/>
    <property type="match status" value="1"/>
</dbReference>
<evidence type="ECO:0000313" key="14">
    <source>
        <dbReference type="EMBL" id="MCC2747932.1"/>
    </source>
</evidence>
<evidence type="ECO:0000256" key="7">
    <source>
        <dbReference type="ARBA" id="ARBA00023235"/>
    </source>
</evidence>
<protein>
    <recommendedName>
        <fullName evidence="12">D-psicose 3-epimerase</fullName>
        <ecNumber evidence="11">5.1.3.30</ecNumber>
    </recommendedName>
</protein>
<evidence type="ECO:0000256" key="3">
    <source>
        <dbReference type="ARBA" id="ARBA00005962"/>
    </source>
</evidence>
<keyword evidence="8" id="KW-0170">Cobalt</keyword>
<dbReference type="FunFam" id="3.20.20.150:FF:000022">
    <property type="entry name" value="D-psicose 3-epimerase"/>
    <property type="match status" value="1"/>
</dbReference>
<dbReference type="Gene3D" id="3.20.20.150">
    <property type="entry name" value="Divalent-metal-dependent TIM barrel enzymes"/>
    <property type="match status" value="1"/>
</dbReference>
<dbReference type="EC" id="5.1.3.30" evidence="11"/>
<accession>A0A414LW87</accession>
<comment type="cofactor">
    <cofactor evidence="2">
        <name>Co(2+)</name>
        <dbReference type="ChEBI" id="CHEBI:48828"/>
    </cofactor>
</comment>
<dbReference type="InterPro" id="IPR036237">
    <property type="entry name" value="Xyl_isomerase-like_sf"/>
</dbReference>
<dbReference type="SUPFAM" id="SSF51658">
    <property type="entry name" value="Xylose isomerase-like"/>
    <property type="match status" value="1"/>
</dbReference>
<dbReference type="PANTHER" id="PTHR12110:SF41">
    <property type="entry name" value="INOSOSE DEHYDRATASE"/>
    <property type="match status" value="1"/>
</dbReference>
<comment type="caution">
    <text evidence="16">The sequence shown here is derived from an EMBL/GenBank/DDBJ whole genome shotgun (WGS) entry which is preliminary data.</text>
</comment>
<proteinExistence type="inferred from homology"/>
<comment type="function">
    <text evidence="10">Involved in the biosynthesis of D-psicose. Catalyzes the reversible epimerization of D-fructose at the C3 position to yield D-psicose. The enzyme is highly specific for D-psicose and shows very low activity with D-tagatose.</text>
</comment>
<evidence type="ECO:0000256" key="4">
    <source>
        <dbReference type="ARBA" id="ARBA00011881"/>
    </source>
</evidence>
<keyword evidence="6" id="KW-0464">Manganese</keyword>
<comment type="subunit">
    <text evidence="4">Homotetramer.</text>
</comment>
<evidence type="ECO:0000256" key="8">
    <source>
        <dbReference type="ARBA" id="ARBA00023285"/>
    </source>
</evidence>
<organism evidence="16 17">
    <name type="scientific">Agathobacter rectalis</name>
    <dbReference type="NCBI Taxonomy" id="39491"/>
    <lineage>
        <taxon>Bacteria</taxon>
        <taxon>Bacillati</taxon>
        <taxon>Bacillota</taxon>
        <taxon>Clostridia</taxon>
        <taxon>Lachnospirales</taxon>
        <taxon>Lachnospiraceae</taxon>
        <taxon>Agathobacter</taxon>
    </lineage>
</organism>
<evidence type="ECO:0000256" key="11">
    <source>
        <dbReference type="ARBA" id="ARBA00066360"/>
    </source>
</evidence>
<sequence length="294" mass="33194">MQHGIYYAYWEHEWDGDYHYYIDKVSSLGFDILEIAAGPLPEYSDEELKELKKHAADKNIRLTVGYGPVPENNISSSDPAVRKHALEFYTDLFKRMEKIGATLIGGALYSCWPIDFSKPVDKKGDWERGIEGMAKLGRIAAECGIEVLGLESLNRFENHVINTSKECTAFVKSVRELEPKASNVSVMLDTFHMNIEEESIGAAIREAGSLLGHFHTGECNRMVPGRGRTPWREIGEALRDINYDKTVVMEPFVMPGGTVGQNIKVWRDIVPDTSEEALDRDAKKALEFERYMLG</sequence>
<dbReference type="Proteomes" id="UP001197847">
    <property type="component" value="Unassembled WGS sequence"/>
</dbReference>
<evidence type="ECO:0000256" key="6">
    <source>
        <dbReference type="ARBA" id="ARBA00023211"/>
    </source>
</evidence>
<dbReference type="RefSeq" id="WP_118142228.1">
    <property type="nucleotide sequence ID" value="NZ_DAWEFX010000017.1"/>
</dbReference>
<evidence type="ECO:0000313" key="15">
    <source>
        <dbReference type="EMBL" id="NSC77372.1"/>
    </source>
</evidence>
<reference evidence="16 17" key="1">
    <citation type="submission" date="2018-08" db="EMBL/GenBank/DDBJ databases">
        <title>A genome reference for cultivated species of the human gut microbiota.</title>
        <authorList>
            <person name="Zou Y."/>
            <person name="Xue W."/>
            <person name="Luo G."/>
        </authorList>
    </citation>
    <scope>NUCLEOTIDE SEQUENCE [LARGE SCALE GENOMIC DNA]</scope>
    <source>
        <strain evidence="16 17">AM26-2LB</strain>
    </source>
</reference>
<gene>
    <name evidence="16" type="ORF">DW703_16265</name>
    <name evidence="15" type="ORF">G4312_08775</name>
    <name evidence="14" type="ORF">LK487_12985</name>
</gene>
<dbReference type="Proteomes" id="UP000283501">
    <property type="component" value="Unassembled WGS sequence"/>
</dbReference>
<feature type="domain" description="Xylose isomerase-like TIM barrel" evidence="13">
    <location>
        <begin position="22"/>
        <end position="267"/>
    </location>
</feature>
<dbReference type="GO" id="GO:0050897">
    <property type="term" value="F:cobalt ion binding"/>
    <property type="evidence" value="ECO:0007669"/>
    <property type="project" value="UniProtKB-ARBA"/>
</dbReference>
<evidence type="ECO:0000256" key="1">
    <source>
        <dbReference type="ARBA" id="ARBA00001936"/>
    </source>
</evidence>
<comment type="catalytic activity">
    <reaction evidence="9">
        <text>D-allulose = keto-D-fructose</text>
        <dbReference type="Rhea" id="RHEA:42360"/>
        <dbReference type="ChEBI" id="CHEBI:27605"/>
        <dbReference type="ChEBI" id="CHEBI:48095"/>
        <dbReference type="EC" id="5.1.3.30"/>
    </reaction>
</comment>
<keyword evidence="5" id="KW-0479">Metal-binding</keyword>
<dbReference type="Pfam" id="PF01261">
    <property type="entry name" value="AP_endonuc_2"/>
    <property type="match status" value="1"/>
</dbReference>
<dbReference type="Proteomes" id="UP001193756">
    <property type="component" value="Unassembled WGS sequence"/>
</dbReference>
<evidence type="ECO:0000256" key="2">
    <source>
        <dbReference type="ARBA" id="ARBA00001941"/>
    </source>
</evidence>
<evidence type="ECO:0000259" key="13">
    <source>
        <dbReference type="Pfam" id="PF01261"/>
    </source>
</evidence>
<dbReference type="EMBL" id="JAAIMP010000010">
    <property type="protein sequence ID" value="NSC77372.1"/>
    <property type="molecule type" value="Genomic_DNA"/>
</dbReference>
<evidence type="ECO:0000256" key="5">
    <source>
        <dbReference type="ARBA" id="ARBA00022723"/>
    </source>
</evidence>
<dbReference type="GO" id="GO:0030145">
    <property type="term" value="F:manganese ion binding"/>
    <property type="evidence" value="ECO:0007669"/>
    <property type="project" value="UniProtKB-ARBA"/>
</dbReference>
<evidence type="ECO:0000313" key="17">
    <source>
        <dbReference type="Proteomes" id="UP000283501"/>
    </source>
</evidence>